<dbReference type="KEGG" id="mbak:MSBR3_1173"/>
<proteinExistence type="predicted"/>
<dbReference type="GeneID" id="24788688"/>
<evidence type="ECO:0000313" key="2">
    <source>
        <dbReference type="EMBL" id="AKB81751.1"/>
    </source>
</evidence>
<dbReference type="Pfam" id="PF11824">
    <property type="entry name" value="DUF3344"/>
    <property type="match status" value="1"/>
</dbReference>
<dbReference type="OrthoDB" id="148374at2157"/>
<sequence>MNNETISTKKGGTKPLVHLLPMMALLVFGMIALVGVVSADSVYNGAPPVTNLSGVVNGGVDVKMNAQDTWSLTAPSRAEQQSWGNMTLDVTPNSVDMRLARLYVVVYGGNMSANYTGNMSVDLYRDNTYISTLVTGQELNLLYDNASVDYNKPAYNTSVIFPLVNLSRVTSDYIAVFDIKDNISSMNSDNLNVRVTTYNETGIFDARVKTVQLVYAYNDTDESTGETTYWINEGHDPMTKYVSSNAYNMTWFNDTGIEPGDEYSATLWIDYLAGTDGIYKWNGTPFTPTNQNQWKYAGLNRLMWSGTPGMIDDNYLEYARGSNSWYKMNFAVLAIE</sequence>
<dbReference type="RefSeq" id="WP_048107189.1">
    <property type="nucleotide sequence ID" value="NZ_CP009517.1"/>
</dbReference>
<name>A0A0E3SJF1_METBA</name>
<dbReference type="PATRIC" id="fig|1434107.4.peg.1545"/>
<dbReference type="EMBL" id="CP009517">
    <property type="protein sequence ID" value="AKB81751.1"/>
    <property type="molecule type" value="Genomic_DNA"/>
</dbReference>
<reference evidence="2" key="1">
    <citation type="submission" date="2014-07" db="EMBL/GenBank/DDBJ databases">
        <title>Methanogenic archaea and the global carbon cycle.</title>
        <authorList>
            <person name="Henriksen J.R."/>
            <person name="Luke J."/>
            <person name="Reinhart S."/>
            <person name="Benedict M.N."/>
            <person name="Youngblut N.D."/>
            <person name="Metcalf M.E."/>
            <person name="Whitaker R.J."/>
            <person name="Metcalf W.W."/>
        </authorList>
    </citation>
    <scope>NUCLEOTIDE SEQUENCE [LARGE SCALE GENOMIC DNA]</scope>
    <source>
        <strain evidence="2">3</strain>
    </source>
</reference>
<evidence type="ECO:0000313" key="3">
    <source>
        <dbReference type="Proteomes" id="UP000033066"/>
    </source>
</evidence>
<dbReference type="Proteomes" id="UP000033066">
    <property type="component" value="Chromosome"/>
</dbReference>
<evidence type="ECO:0000259" key="1">
    <source>
        <dbReference type="Pfam" id="PF11824"/>
    </source>
</evidence>
<dbReference type="InterPro" id="IPR021779">
    <property type="entry name" value="DUF3344"/>
</dbReference>
<organism evidence="2 3">
    <name type="scientific">Methanosarcina barkeri 3</name>
    <dbReference type="NCBI Taxonomy" id="1434107"/>
    <lineage>
        <taxon>Archaea</taxon>
        <taxon>Methanobacteriati</taxon>
        <taxon>Methanobacteriota</taxon>
        <taxon>Stenosarchaea group</taxon>
        <taxon>Methanomicrobia</taxon>
        <taxon>Methanosarcinales</taxon>
        <taxon>Methanosarcinaceae</taxon>
        <taxon>Methanosarcina</taxon>
    </lineage>
</organism>
<dbReference type="AlphaFoldDB" id="A0A0E3SJF1"/>
<dbReference type="HOGENOM" id="CLU_825407_0_0_2"/>
<accession>A0A0E3SJF1</accession>
<gene>
    <name evidence="2" type="ORF">MSBR3_1173</name>
</gene>
<keyword evidence="3" id="KW-1185">Reference proteome</keyword>
<protein>
    <submittedName>
        <fullName evidence="2">Cell surface protein</fullName>
    </submittedName>
</protein>
<feature type="domain" description="DUF3344" evidence="1">
    <location>
        <begin position="43"/>
        <end position="336"/>
    </location>
</feature>